<sequence length="119" mass="13249">MSCLVGTNITLPLSPIPGGRVLVRPSRVNQNSRPVGYEFYSEYFHRPMNVVPCRKEHYATPPPIPGGRVLVRPSHVNQNSTSVGPEFCSEHFHTPMNVVPCRKEYYATPPHIPGGRVSV</sequence>
<proteinExistence type="predicted"/>
<evidence type="ECO:0000313" key="2">
    <source>
        <dbReference type="Proteomes" id="UP000887116"/>
    </source>
</evidence>
<dbReference type="EMBL" id="BMAO01006045">
    <property type="protein sequence ID" value="GFR05730.1"/>
    <property type="molecule type" value="Genomic_DNA"/>
</dbReference>
<dbReference type="AlphaFoldDB" id="A0A8X6IJ47"/>
<reference evidence="1" key="1">
    <citation type="submission" date="2020-07" db="EMBL/GenBank/DDBJ databases">
        <title>Multicomponent nature underlies the extraordinary mechanical properties of spider dragline silk.</title>
        <authorList>
            <person name="Kono N."/>
            <person name="Nakamura H."/>
            <person name="Mori M."/>
            <person name="Yoshida Y."/>
            <person name="Ohtoshi R."/>
            <person name="Malay A.D."/>
            <person name="Moran D.A.P."/>
            <person name="Tomita M."/>
            <person name="Numata K."/>
            <person name="Arakawa K."/>
        </authorList>
    </citation>
    <scope>NUCLEOTIDE SEQUENCE</scope>
</reference>
<dbReference type="Proteomes" id="UP000887116">
    <property type="component" value="Unassembled WGS sequence"/>
</dbReference>
<accession>A0A8X6IJ47</accession>
<evidence type="ECO:0000313" key="1">
    <source>
        <dbReference type="EMBL" id="GFR05730.1"/>
    </source>
</evidence>
<organism evidence="1 2">
    <name type="scientific">Trichonephila clavata</name>
    <name type="common">Joro spider</name>
    <name type="synonym">Nephila clavata</name>
    <dbReference type="NCBI Taxonomy" id="2740835"/>
    <lineage>
        <taxon>Eukaryota</taxon>
        <taxon>Metazoa</taxon>
        <taxon>Ecdysozoa</taxon>
        <taxon>Arthropoda</taxon>
        <taxon>Chelicerata</taxon>
        <taxon>Arachnida</taxon>
        <taxon>Araneae</taxon>
        <taxon>Araneomorphae</taxon>
        <taxon>Entelegynae</taxon>
        <taxon>Araneoidea</taxon>
        <taxon>Nephilidae</taxon>
        <taxon>Trichonephila</taxon>
    </lineage>
</organism>
<keyword evidence="2" id="KW-1185">Reference proteome</keyword>
<name>A0A8X6IJ47_TRICU</name>
<comment type="caution">
    <text evidence="1">The sequence shown here is derived from an EMBL/GenBank/DDBJ whole genome shotgun (WGS) entry which is preliminary data.</text>
</comment>
<gene>
    <name evidence="1" type="ORF">TNCT_69661</name>
</gene>
<protein>
    <submittedName>
        <fullName evidence="1">Uncharacterized protein</fullName>
    </submittedName>
</protein>